<feature type="compositionally biased region" description="Basic residues" evidence="1">
    <location>
        <begin position="399"/>
        <end position="410"/>
    </location>
</feature>
<feature type="compositionally biased region" description="Polar residues" evidence="1">
    <location>
        <begin position="1216"/>
        <end position="1225"/>
    </location>
</feature>
<evidence type="ECO:0000259" key="2">
    <source>
        <dbReference type="PROSITE" id="PS50010"/>
    </source>
</evidence>
<feature type="compositionally biased region" description="Basic and acidic residues" evidence="1">
    <location>
        <begin position="156"/>
        <end position="172"/>
    </location>
</feature>
<feature type="region of interest" description="Disordered" evidence="1">
    <location>
        <begin position="1350"/>
        <end position="1372"/>
    </location>
</feature>
<accession>A0A8W8K6L0</accession>
<dbReference type="GO" id="GO:0005085">
    <property type="term" value="F:guanyl-nucleotide exchange factor activity"/>
    <property type="evidence" value="ECO:0007669"/>
    <property type="project" value="InterPro"/>
</dbReference>
<feature type="compositionally biased region" description="Basic and acidic residues" evidence="1">
    <location>
        <begin position="94"/>
        <end position="107"/>
    </location>
</feature>
<dbReference type="PROSITE" id="PS50010">
    <property type="entry name" value="DH_2"/>
    <property type="match status" value="1"/>
</dbReference>
<feature type="compositionally biased region" description="Low complexity" evidence="1">
    <location>
        <begin position="1354"/>
        <end position="1372"/>
    </location>
</feature>
<feature type="region of interest" description="Disordered" evidence="1">
    <location>
        <begin position="616"/>
        <end position="642"/>
    </location>
</feature>
<dbReference type="Gene3D" id="2.30.29.30">
    <property type="entry name" value="Pleckstrin-homology domain (PH domain)/Phosphotyrosine-binding domain (PTB)"/>
    <property type="match status" value="1"/>
</dbReference>
<dbReference type="InterPro" id="IPR035899">
    <property type="entry name" value="DBL_dom_sf"/>
</dbReference>
<feature type="region of interest" description="Disordered" evidence="1">
    <location>
        <begin position="156"/>
        <end position="223"/>
    </location>
</feature>
<dbReference type="SMART" id="SM00325">
    <property type="entry name" value="RhoGEF"/>
    <property type="match status" value="1"/>
</dbReference>
<dbReference type="SUPFAM" id="SSF48065">
    <property type="entry name" value="DBL homology domain (DH-domain)"/>
    <property type="match status" value="1"/>
</dbReference>
<dbReference type="SUPFAM" id="SSF50729">
    <property type="entry name" value="PH domain-like"/>
    <property type="match status" value="1"/>
</dbReference>
<feature type="compositionally biased region" description="Low complexity" evidence="1">
    <location>
        <begin position="180"/>
        <end position="212"/>
    </location>
</feature>
<dbReference type="CDD" id="cd13244">
    <property type="entry name" value="PH_PLEKHG5_G6"/>
    <property type="match status" value="1"/>
</dbReference>
<dbReference type="Proteomes" id="UP000005408">
    <property type="component" value="Unassembled WGS sequence"/>
</dbReference>
<name>A0A8W8K6L0_MAGGI</name>
<dbReference type="CDD" id="cd17068">
    <property type="entry name" value="RBD_PLEKHG5"/>
    <property type="match status" value="1"/>
</dbReference>
<feature type="region of interest" description="Disordered" evidence="1">
    <location>
        <begin position="337"/>
        <end position="428"/>
    </location>
</feature>
<reference evidence="3" key="1">
    <citation type="submission" date="2022-08" db="UniProtKB">
        <authorList>
            <consortium name="EnsemblMetazoa"/>
        </authorList>
    </citation>
    <scope>IDENTIFICATION</scope>
    <source>
        <strain evidence="3">05x7-T-G4-1.051#20</strain>
    </source>
</reference>
<dbReference type="InterPro" id="IPR029071">
    <property type="entry name" value="Ubiquitin-like_domsf"/>
</dbReference>
<dbReference type="PANTHER" id="PTHR13217">
    <property type="entry name" value="PLECKSTRIN HOMOLOGY DOMAIN-CONTAINING FAMILY G MEMBER 7"/>
    <property type="match status" value="1"/>
</dbReference>
<proteinExistence type="predicted"/>
<dbReference type="InterPro" id="IPR000219">
    <property type="entry name" value="DH_dom"/>
</dbReference>
<feature type="region of interest" description="Disordered" evidence="1">
    <location>
        <begin position="1172"/>
        <end position="1288"/>
    </location>
</feature>
<dbReference type="Gene3D" id="1.20.900.10">
    <property type="entry name" value="Dbl homology (DH) domain"/>
    <property type="match status" value="1"/>
</dbReference>
<feature type="domain" description="DH" evidence="2">
    <location>
        <begin position="791"/>
        <end position="983"/>
    </location>
</feature>
<dbReference type="PANTHER" id="PTHR13217:SF11">
    <property type="entry name" value="PLECKSTRIN HOMOLOGY DOMAIN-CONTAINING FAMILY G MEMBER 5"/>
    <property type="match status" value="1"/>
</dbReference>
<feature type="compositionally biased region" description="Basic residues" evidence="1">
    <location>
        <begin position="1"/>
        <end position="11"/>
    </location>
</feature>
<feature type="compositionally biased region" description="Polar residues" evidence="1">
    <location>
        <begin position="341"/>
        <end position="351"/>
    </location>
</feature>
<dbReference type="GO" id="GO:0030139">
    <property type="term" value="C:endocytic vesicle"/>
    <property type="evidence" value="ECO:0007669"/>
    <property type="project" value="TreeGrafter"/>
</dbReference>
<dbReference type="CDD" id="cd00160">
    <property type="entry name" value="RhoGEF"/>
    <property type="match status" value="1"/>
</dbReference>
<evidence type="ECO:0000313" key="3">
    <source>
        <dbReference type="EnsemblMetazoa" id="G22649.1:cds"/>
    </source>
</evidence>
<feature type="compositionally biased region" description="Low complexity" evidence="1">
    <location>
        <begin position="1271"/>
        <end position="1283"/>
    </location>
</feature>
<feature type="region of interest" description="Disordered" evidence="1">
    <location>
        <begin position="1"/>
        <end position="69"/>
    </location>
</feature>
<feature type="compositionally biased region" description="Basic and acidic residues" evidence="1">
    <location>
        <begin position="1227"/>
        <end position="1239"/>
    </location>
</feature>
<dbReference type="GO" id="GO:0007266">
    <property type="term" value="P:Rho protein signal transduction"/>
    <property type="evidence" value="ECO:0007669"/>
    <property type="project" value="TreeGrafter"/>
</dbReference>
<evidence type="ECO:0000313" key="4">
    <source>
        <dbReference type="Proteomes" id="UP000005408"/>
    </source>
</evidence>
<dbReference type="Pfam" id="PF00621">
    <property type="entry name" value="RhoGEF"/>
    <property type="match status" value="1"/>
</dbReference>
<dbReference type="InterPro" id="IPR040181">
    <property type="entry name" value="PKHG5/7"/>
</dbReference>
<feature type="region of interest" description="Disordered" evidence="1">
    <location>
        <begin position="527"/>
        <end position="557"/>
    </location>
</feature>
<feature type="compositionally biased region" description="Basic and acidic residues" evidence="1">
    <location>
        <begin position="352"/>
        <end position="365"/>
    </location>
</feature>
<protein>
    <recommendedName>
        <fullName evidence="2">DH domain-containing protein</fullName>
    </recommendedName>
</protein>
<feature type="compositionally biased region" description="Polar residues" evidence="1">
    <location>
        <begin position="1240"/>
        <end position="1250"/>
    </location>
</feature>
<feature type="compositionally biased region" description="Polar residues" evidence="1">
    <location>
        <begin position="60"/>
        <end position="69"/>
    </location>
</feature>
<feature type="compositionally biased region" description="Polar residues" evidence="1">
    <location>
        <begin position="35"/>
        <end position="50"/>
    </location>
</feature>
<dbReference type="GO" id="GO:0030424">
    <property type="term" value="C:axon"/>
    <property type="evidence" value="ECO:0007669"/>
    <property type="project" value="TreeGrafter"/>
</dbReference>
<sequence length="1473" mass="166499">MPKKSKPKKIKVLAARQLSTPEKSASKKKVKLTRQSHSSSEIYQLQTNSSVDDDNVDTPPLSNSRPTSPLNFFLPILEYGFSWPRRKSPLKLATDQKRPNETKKNKEVLSLPEPDRNPSPLSMVLEHNSSSSCSDGETENQDLRSVLEALDYVIQREHDDKEHPYTTIKHDSSDEEDTSDTLNNNQDSSNNTSDSVNNESPSNSCDSPSKSPKGLEHLNGIIKDGKGSVSKRVRFNIDNSAEIKKGRNSDIVKALSEPCLYGITVTVVDIQPQEGGGECCTVKETFQAMVCHHPDCAEGNGGHPLLMCKPCDKRIHGSNENSNHLVLDAPKKKLGLAQLGRGSSSPNLGTRSETHSELNRRHTAPEDEDDDAVDGIYIKKKEVQEFRPPPTPSAAELKLKRKKALKLKRRHTDDSHHSSSELYSDEEESDLEFRRMSEDLSGGLRKQLKSAISDECFTLRFVDVDEVEVVAAVRGISLRASIQPILERRGMDIHRVNVFVEASNTPLPLDCECFLLGGNTLNIKEKDFEGGSGKSRPSSGTKNSKKNSGMGRRESLFGRVPPVVEVPSVKQRRNSLSIPFFSHPTPKQGEGPKLLDDNLPVGSLRSRRGINLSIDDMTPIPQTLSSSVSPQGTITEGRRNKDRSKLTNLFSPAGSKLRRDLDYERMFPMVGDNMNRRGSKDSGYGTISRLILANMIQPSAGHSSRPPSLFIPNGENPDLGDVARWMPVKKDREKHDQLSDILNNYSSNGIPDMPTLLKLGRPTIQENLFEIEPHWSSVVENASMLTKRQHDQQEAIWELLNTELHYIKALRVIVDLFMCCLINLQAEGLLNEIETEHLFGNISDVLTVNCDFWESHLLKVLLEARENRTPLNPSDMKDGFKRFGELFGSYTKYCTEQKNCTEYMKARYADNDLFKTFVVWAETQKQCNRLKLTDLLVKPMQRLTKYSLLLQAILRKTEEDRQRRDLLEMIAGVDKFVSHVNVTLRHKHDQERLNAIVAKIESYDAVESPNDECLRYIQEYYDNFDLRAPMPGCSPDHTRTLIMQSVLRLKDSTRMDVECLLFTDLLLICKPSKRMEKYKIIKPPMRVDRMIIQELKDKGSFLLIYLNEYHVPVSAFTFHADQASIRVWVEHIRKAQTLYREARKSSQGHNSFMYPGNEEVVEEEVIRTTPLHPLNEDVLSPSTTPYDVSDLFRSSSSPMPSPFDKCPPHYFHKSNSEQTIQSHRLQLSKERTRSEDIQSSHHPVQSSYSVPSFEDSVNNEEHDEDKGQVQSSSNGSSATSNSSLPDILDDGLRQKLNQRRSSRSDTKRYLTADAIQELSKHEDKDTSIHKRLSWNCGTKDEELRQNTLKNKVQSTDSIRSIHSSSGVSSTGSLHLSPDADIIEDIYHNNNDISTIHESSCNEEENINEKDRHKSKSTTDISKLFEDLHTSEVKDGISSVDIPTNLEKRKYSHAQIMKIKKQLLLSSNVEASEV</sequence>
<feature type="compositionally biased region" description="Polar residues" evidence="1">
    <location>
        <begin position="620"/>
        <end position="634"/>
    </location>
</feature>
<evidence type="ECO:0000256" key="1">
    <source>
        <dbReference type="SAM" id="MobiDB-lite"/>
    </source>
</evidence>
<feature type="region of interest" description="Disordered" evidence="1">
    <location>
        <begin position="577"/>
        <end position="599"/>
    </location>
</feature>
<dbReference type="GO" id="GO:0005886">
    <property type="term" value="C:plasma membrane"/>
    <property type="evidence" value="ECO:0007669"/>
    <property type="project" value="TreeGrafter"/>
</dbReference>
<dbReference type="SUPFAM" id="SSF54236">
    <property type="entry name" value="Ubiquitin-like"/>
    <property type="match status" value="1"/>
</dbReference>
<dbReference type="InterPro" id="IPR011993">
    <property type="entry name" value="PH-like_dom_sf"/>
</dbReference>
<keyword evidence="4" id="KW-1185">Reference proteome</keyword>
<dbReference type="GO" id="GO:0043542">
    <property type="term" value="P:endothelial cell migration"/>
    <property type="evidence" value="ECO:0007669"/>
    <property type="project" value="TreeGrafter"/>
</dbReference>
<dbReference type="EnsemblMetazoa" id="G22649.1">
    <property type="protein sequence ID" value="G22649.1:cds"/>
    <property type="gene ID" value="G22649"/>
</dbReference>
<organism evidence="3 4">
    <name type="scientific">Magallana gigas</name>
    <name type="common">Pacific oyster</name>
    <name type="synonym">Crassostrea gigas</name>
    <dbReference type="NCBI Taxonomy" id="29159"/>
    <lineage>
        <taxon>Eukaryota</taxon>
        <taxon>Metazoa</taxon>
        <taxon>Spiralia</taxon>
        <taxon>Lophotrochozoa</taxon>
        <taxon>Mollusca</taxon>
        <taxon>Bivalvia</taxon>
        <taxon>Autobranchia</taxon>
        <taxon>Pteriomorphia</taxon>
        <taxon>Ostreida</taxon>
        <taxon>Ostreoidea</taxon>
        <taxon>Ostreidae</taxon>
        <taxon>Magallana</taxon>
    </lineage>
</organism>
<feature type="compositionally biased region" description="Low complexity" evidence="1">
    <location>
        <begin position="538"/>
        <end position="549"/>
    </location>
</feature>
<feature type="region of interest" description="Disordered" evidence="1">
    <location>
        <begin position="90"/>
        <end position="140"/>
    </location>
</feature>